<gene>
    <name evidence="1" type="ORF">SAMN04487766_101324</name>
</gene>
<protein>
    <submittedName>
        <fullName evidence="1">Uncharacterized protein</fullName>
    </submittedName>
</protein>
<evidence type="ECO:0000313" key="2">
    <source>
        <dbReference type="Proteomes" id="UP000199671"/>
    </source>
</evidence>
<dbReference type="EMBL" id="FNHU01000001">
    <property type="protein sequence ID" value="SDM31394.1"/>
    <property type="molecule type" value="Genomic_DNA"/>
</dbReference>
<organism evidence="1 2">
    <name type="scientific">Actinomyces ruminicola</name>
    <dbReference type="NCBI Taxonomy" id="332524"/>
    <lineage>
        <taxon>Bacteria</taxon>
        <taxon>Bacillati</taxon>
        <taxon>Actinomycetota</taxon>
        <taxon>Actinomycetes</taxon>
        <taxon>Actinomycetales</taxon>
        <taxon>Actinomycetaceae</taxon>
        <taxon>Actinomyces</taxon>
    </lineage>
</organism>
<sequence>MRREELFRAIRAACSITGRREVIVIGSQSILGTYSEDELPAEATVSREIDVLPIEVTRKSLRSWPTRSKA</sequence>
<proteinExistence type="predicted"/>
<evidence type="ECO:0000313" key="1">
    <source>
        <dbReference type="EMBL" id="SDM31394.1"/>
    </source>
</evidence>
<accession>A0A1G9S7H1</accession>
<name>A0A1G9S7H1_9ACTO</name>
<dbReference type="Proteomes" id="UP000199671">
    <property type="component" value="Unassembled WGS sequence"/>
</dbReference>
<dbReference type="AlphaFoldDB" id="A0A1G9S7H1"/>
<reference evidence="1 2" key="1">
    <citation type="submission" date="2016-10" db="EMBL/GenBank/DDBJ databases">
        <authorList>
            <person name="de Groot N.N."/>
        </authorList>
    </citation>
    <scope>NUCLEOTIDE SEQUENCE [LARGE SCALE GENOMIC DNA]</scope>
    <source>
        <strain evidence="1 2">KPR-7B</strain>
    </source>
</reference>